<dbReference type="EMBL" id="BMAO01031670">
    <property type="protein sequence ID" value="GFQ76888.1"/>
    <property type="molecule type" value="Genomic_DNA"/>
</dbReference>
<sequence>MRPQVSEAKRKRSFQGEDNHIRILFWKAGGLSNSKFSELKTNIFKLTQTLSLLLKQTLQRTLHNFIKYRTIPHFYSKGVHKLLLAYLLSYATGLRAKTLSLMK</sequence>
<name>A0A8X6G8M2_TRICU</name>
<accession>A0A8X6G8M2</accession>
<evidence type="ECO:0000313" key="2">
    <source>
        <dbReference type="Proteomes" id="UP000887116"/>
    </source>
</evidence>
<keyword evidence="2" id="KW-1185">Reference proteome</keyword>
<dbReference type="AlphaFoldDB" id="A0A8X6G8M2"/>
<evidence type="ECO:0000313" key="1">
    <source>
        <dbReference type="EMBL" id="GFQ76888.1"/>
    </source>
</evidence>
<proteinExistence type="predicted"/>
<organism evidence="1 2">
    <name type="scientific">Trichonephila clavata</name>
    <name type="common">Joro spider</name>
    <name type="synonym">Nephila clavata</name>
    <dbReference type="NCBI Taxonomy" id="2740835"/>
    <lineage>
        <taxon>Eukaryota</taxon>
        <taxon>Metazoa</taxon>
        <taxon>Ecdysozoa</taxon>
        <taxon>Arthropoda</taxon>
        <taxon>Chelicerata</taxon>
        <taxon>Arachnida</taxon>
        <taxon>Araneae</taxon>
        <taxon>Araneomorphae</taxon>
        <taxon>Entelegynae</taxon>
        <taxon>Araneoidea</taxon>
        <taxon>Nephilidae</taxon>
        <taxon>Trichonephila</taxon>
    </lineage>
</organism>
<dbReference type="Proteomes" id="UP000887116">
    <property type="component" value="Unassembled WGS sequence"/>
</dbReference>
<comment type="caution">
    <text evidence="1">The sequence shown here is derived from an EMBL/GenBank/DDBJ whole genome shotgun (WGS) entry which is preliminary data.</text>
</comment>
<protein>
    <submittedName>
        <fullName evidence="1">Uncharacterized protein</fullName>
    </submittedName>
</protein>
<reference evidence="1" key="1">
    <citation type="submission" date="2020-07" db="EMBL/GenBank/DDBJ databases">
        <title>Multicomponent nature underlies the extraordinary mechanical properties of spider dragline silk.</title>
        <authorList>
            <person name="Kono N."/>
            <person name="Nakamura H."/>
            <person name="Mori M."/>
            <person name="Yoshida Y."/>
            <person name="Ohtoshi R."/>
            <person name="Malay A.D."/>
            <person name="Moran D.A.P."/>
            <person name="Tomita M."/>
            <person name="Numata K."/>
            <person name="Arakawa K."/>
        </authorList>
    </citation>
    <scope>NUCLEOTIDE SEQUENCE</scope>
</reference>
<gene>
    <name evidence="1" type="ORF">TNCT_599751</name>
</gene>